<gene>
    <name evidence="1" type="ORF">CHC_T00007466001</name>
</gene>
<reference evidence="2" key="1">
    <citation type="journal article" date="2013" name="Proc. Natl. Acad. Sci. U.S.A.">
        <title>Genome structure and metabolic features in the red seaweed Chondrus crispus shed light on evolution of the Archaeplastida.</title>
        <authorList>
            <person name="Collen J."/>
            <person name="Porcel B."/>
            <person name="Carre W."/>
            <person name="Ball S.G."/>
            <person name="Chaparro C."/>
            <person name="Tonon T."/>
            <person name="Barbeyron T."/>
            <person name="Michel G."/>
            <person name="Noel B."/>
            <person name="Valentin K."/>
            <person name="Elias M."/>
            <person name="Artiguenave F."/>
            <person name="Arun A."/>
            <person name="Aury J.M."/>
            <person name="Barbosa-Neto J.F."/>
            <person name="Bothwell J.H."/>
            <person name="Bouget F.Y."/>
            <person name="Brillet L."/>
            <person name="Cabello-Hurtado F."/>
            <person name="Capella-Gutierrez S."/>
            <person name="Charrier B."/>
            <person name="Cladiere L."/>
            <person name="Cock J.M."/>
            <person name="Coelho S.M."/>
            <person name="Colleoni C."/>
            <person name="Czjzek M."/>
            <person name="Da Silva C."/>
            <person name="Delage L."/>
            <person name="Denoeud F."/>
            <person name="Deschamps P."/>
            <person name="Dittami S.M."/>
            <person name="Gabaldon T."/>
            <person name="Gachon C.M."/>
            <person name="Groisillier A."/>
            <person name="Herve C."/>
            <person name="Jabbari K."/>
            <person name="Katinka M."/>
            <person name="Kloareg B."/>
            <person name="Kowalczyk N."/>
            <person name="Labadie K."/>
            <person name="Leblanc C."/>
            <person name="Lopez P.J."/>
            <person name="McLachlan D.H."/>
            <person name="Meslet-Cladiere L."/>
            <person name="Moustafa A."/>
            <person name="Nehr Z."/>
            <person name="Nyvall Collen P."/>
            <person name="Panaud O."/>
            <person name="Partensky F."/>
            <person name="Poulain J."/>
            <person name="Rensing S.A."/>
            <person name="Rousvoal S."/>
            <person name="Samson G."/>
            <person name="Symeonidi A."/>
            <person name="Weissenbach J."/>
            <person name="Zambounis A."/>
            <person name="Wincker P."/>
            <person name="Boyen C."/>
        </authorList>
    </citation>
    <scope>NUCLEOTIDE SEQUENCE [LARGE SCALE GENOMIC DNA]</scope>
    <source>
        <strain evidence="2">cv. Stackhouse</strain>
    </source>
</reference>
<dbReference type="KEGG" id="ccp:CHC_T00007466001"/>
<dbReference type="AlphaFoldDB" id="R7QT61"/>
<name>R7QT61_CHOCR</name>
<keyword evidence="2" id="KW-1185">Reference proteome</keyword>
<proteinExistence type="predicted"/>
<protein>
    <submittedName>
        <fullName evidence="1">Uncharacterized protein</fullName>
    </submittedName>
</protein>
<organism evidence="1 2">
    <name type="scientific">Chondrus crispus</name>
    <name type="common">Carrageen Irish moss</name>
    <name type="synonym">Polymorpha crispa</name>
    <dbReference type="NCBI Taxonomy" id="2769"/>
    <lineage>
        <taxon>Eukaryota</taxon>
        <taxon>Rhodophyta</taxon>
        <taxon>Florideophyceae</taxon>
        <taxon>Rhodymeniophycidae</taxon>
        <taxon>Gigartinales</taxon>
        <taxon>Gigartinaceae</taxon>
        <taxon>Chondrus</taxon>
    </lineage>
</organism>
<dbReference type="Proteomes" id="UP000012073">
    <property type="component" value="Unassembled WGS sequence"/>
</dbReference>
<dbReference type="RefSeq" id="XP_005711202.1">
    <property type="nucleotide sequence ID" value="XM_005711145.1"/>
</dbReference>
<evidence type="ECO:0000313" key="1">
    <source>
        <dbReference type="EMBL" id="CDF40908.1"/>
    </source>
</evidence>
<evidence type="ECO:0000313" key="2">
    <source>
        <dbReference type="Proteomes" id="UP000012073"/>
    </source>
</evidence>
<dbReference type="EMBL" id="HG002267">
    <property type="protein sequence ID" value="CDF40908.1"/>
    <property type="molecule type" value="Genomic_DNA"/>
</dbReference>
<accession>R7QT61</accession>
<dbReference type="GeneID" id="17318926"/>
<sequence>MSVLRSRTSTNTPRKVRASFKTAWTGMFGHVWTSACT</sequence>
<dbReference type="Gramene" id="CDF40908">
    <property type="protein sequence ID" value="CDF40908"/>
    <property type="gene ID" value="CHC_T00007466001"/>
</dbReference>